<name>A0ABY7AN58_9ALTE</name>
<keyword evidence="2" id="KW-0732">Signal</keyword>
<accession>A0ABY7AN58</accession>
<evidence type="ECO:0000259" key="3">
    <source>
        <dbReference type="PROSITE" id="PS51677"/>
    </source>
</evidence>
<evidence type="ECO:0000256" key="1">
    <source>
        <dbReference type="ARBA" id="ARBA00004613"/>
    </source>
</evidence>
<comment type="subcellular location">
    <subcellularLocation>
        <location evidence="1">Secreted</location>
    </subcellularLocation>
</comment>
<evidence type="ECO:0000256" key="2">
    <source>
        <dbReference type="ARBA" id="ARBA00022729"/>
    </source>
</evidence>
<dbReference type="Pfam" id="PF01522">
    <property type="entry name" value="Polysacc_deac_1"/>
    <property type="match status" value="1"/>
</dbReference>
<dbReference type="RefSeq" id="WP_268075046.1">
    <property type="nucleotide sequence ID" value="NZ_CP109965.1"/>
</dbReference>
<dbReference type="EC" id="2.4.-.-" evidence="4"/>
<dbReference type="InterPro" id="IPR011330">
    <property type="entry name" value="Glyco_hydro/deAcase_b/a-brl"/>
</dbReference>
<dbReference type="CDD" id="cd10918">
    <property type="entry name" value="CE4_NodB_like_5s_6s"/>
    <property type="match status" value="1"/>
</dbReference>
<dbReference type="Gene3D" id="3.20.20.370">
    <property type="entry name" value="Glycoside hydrolase/deacetylase"/>
    <property type="match status" value="1"/>
</dbReference>
<dbReference type="Pfam" id="PF00534">
    <property type="entry name" value="Glycos_transf_1"/>
    <property type="match status" value="1"/>
</dbReference>
<keyword evidence="4" id="KW-0328">Glycosyltransferase</keyword>
<dbReference type="PANTHER" id="PTHR34216:SF3">
    <property type="entry name" value="POLY-BETA-1,6-N-ACETYL-D-GLUCOSAMINE N-DEACETYLASE"/>
    <property type="match status" value="1"/>
</dbReference>
<dbReference type="InterPro" id="IPR002509">
    <property type="entry name" value="NODB_dom"/>
</dbReference>
<dbReference type="PANTHER" id="PTHR34216">
    <property type="match status" value="1"/>
</dbReference>
<dbReference type="CDD" id="cd03801">
    <property type="entry name" value="GT4_PimA-like"/>
    <property type="match status" value="1"/>
</dbReference>
<dbReference type="SUPFAM" id="SSF88713">
    <property type="entry name" value="Glycoside hydrolase/deacetylase"/>
    <property type="match status" value="1"/>
</dbReference>
<dbReference type="Gene3D" id="3.40.50.2000">
    <property type="entry name" value="Glycogen Phosphorylase B"/>
    <property type="match status" value="2"/>
</dbReference>
<gene>
    <name evidence="4" type="ORF">OLW01_02460</name>
</gene>
<dbReference type="PROSITE" id="PS51677">
    <property type="entry name" value="NODB"/>
    <property type="match status" value="1"/>
</dbReference>
<feature type="domain" description="NodB homology" evidence="3">
    <location>
        <begin position="62"/>
        <end position="344"/>
    </location>
</feature>
<dbReference type="EMBL" id="CP109965">
    <property type="protein sequence ID" value="WAJ70697.1"/>
    <property type="molecule type" value="Genomic_DNA"/>
</dbReference>
<keyword evidence="5" id="KW-1185">Reference proteome</keyword>
<proteinExistence type="predicted"/>
<protein>
    <submittedName>
        <fullName evidence="4">Glycosyltransferase</fullName>
        <ecNumber evidence="4">2.4.-.-</ecNumber>
    </submittedName>
</protein>
<dbReference type="Proteomes" id="UP001163726">
    <property type="component" value="Chromosome"/>
</dbReference>
<dbReference type="SUPFAM" id="SSF53756">
    <property type="entry name" value="UDP-Glycosyltransferase/glycogen phosphorylase"/>
    <property type="match status" value="1"/>
</dbReference>
<sequence length="683" mass="77131">MDRQNNKLLIINYHNICDNNSTLPGIHYKTLDKQLKFLRQFMNPMPLTTALELSQQNKLPNRAVAITFDDGYKSHLTLAMPLLKKHGLNAAFFISSNHNGTKLMWNDRLYLAIMRCPLKQINVDEFELGDISIESAQDKQVAFNKLVQLFKYQTLRQRHQLLTQLCRKLSFEVESSSDNLMLSENEIKMLSDNGMLIGSHTLDHPILALEERQVALNQLSEDKARLEMLIDKPVSLFAFPNGKPGYDYNEETIELIKRSGYKYAFTTCNTPFEQHANSLYEIPRMSAPASAKMSFLRFIVSAQLHSNKQQKVLFVENGKGFGGASLALAEILENWPKSENYTPIVCVNSHDEKYQIYDKFGEKLVYPKLKIRSIQNKSKLASLFSFAWDSINKTILSIIILHKVKPEIVHLNNDPYNCYHVAIAAKLLGIPYIMHIRGNMTPSKLSRWVCDNATQNIAISSWIQSSIQQAVSKNKTNYQLICDGITLQTAPVIQTNAPKQIKMIMVGGFYGWKGQQVVVHAFAKIAKLYPNIYLDFVGSIEPANDEQLKVETLIKKYQLEDKIKLVPFANDISKVYQQAQILIHASTDPEPFGRVVAEAMSAGLVVVASNQGGPLDIISDKTDGFLVTPNDPAKLAEILTYILNNYSNLAGLRYAAITKAKQFSSERNAAQVYQTIIQNINAN</sequence>
<dbReference type="InterPro" id="IPR001296">
    <property type="entry name" value="Glyco_trans_1"/>
</dbReference>
<dbReference type="InterPro" id="IPR051398">
    <property type="entry name" value="Polysacch_Deacetylase"/>
</dbReference>
<organism evidence="4 5">
    <name type="scientific">Catenovulum adriaticum</name>
    <dbReference type="NCBI Taxonomy" id="2984846"/>
    <lineage>
        <taxon>Bacteria</taxon>
        <taxon>Pseudomonadati</taxon>
        <taxon>Pseudomonadota</taxon>
        <taxon>Gammaproteobacteria</taxon>
        <taxon>Alteromonadales</taxon>
        <taxon>Alteromonadaceae</taxon>
        <taxon>Catenovulum</taxon>
    </lineage>
</organism>
<dbReference type="GO" id="GO:0016757">
    <property type="term" value="F:glycosyltransferase activity"/>
    <property type="evidence" value="ECO:0007669"/>
    <property type="project" value="UniProtKB-KW"/>
</dbReference>
<evidence type="ECO:0000313" key="4">
    <source>
        <dbReference type="EMBL" id="WAJ70697.1"/>
    </source>
</evidence>
<reference evidence="4" key="1">
    <citation type="submission" date="2022-10" db="EMBL/GenBank/DDBJ databases">
        <title>Catenovulum adriacola sp. nov. isolated in the Harbour of Susak.</title>
        <authorList>
            <person name="Schoch T."/>
            <person name="Reich S.J."/>
            <person name="Stoeferle S."/>
            <person name="Flaiz M."/>
            <person name="Kazda M."/>
            <person name="Riedel C.U."/>
            <person name="Duerre P."/>
        </authorList>
    </citation>
    <scope>NUCLEOTIDE SEQUENCE</scope>
    <source>
        <strain evidence="4">TS8</strain>
    </source>
</reference>
<keyword evidence="4" id="KW-0808">Transferase</keyword>
<evidence type="ECO:0000313" key="5">
    <source>
        <dbReference type="Proteomes" id="UP001163726"/>
    </source>
</evidence>